<evidence type="ECO:0000259" key="2">
    <source>
        <dbReference type="PROSITE" id="PS50048"/>
    </source>
</evidence>
<dbReference type="SMART" id="SM00066">
    <property type="entry name" value="GAL4"/>
    <property type="match status" value="1"/>
</dbReference>
<gene>
    <name evidence="3" type="ORF">BTUL_0016g01070</name>
</gene>
<accession>A0A4Z1F2E6</accession>
<dbReference type="Gene3D" id="4.10.240.10">
    <property type="entry name" value="Zn(2)-C6 fungal-type DNA-binding domain"/>
    <property type="match status" value="1"/>
</dbReference>
<comment type="caution">
    <text evidence="3">The sequence shown here is derived from an EMBL/GenBank/DDBJ whole genome shotgun (WGS) entry which is preliminary data.</text>
</comment>
<dbReference type="InterPro" id="IPR001138">
    <property type="entry name" value="Zn2Cys6_DnaBD"/>
</dbReference>
<dbReference type="Proteomes" id="UP000297777">
    <property type="component" value="Unassembled WGS sequence"/>
</dbReference>
<keyword evidence="4" id="KW-1185">Reference proteome</keyword>
<name>A0A4Z1F2E6_9HELO</name>
<keyword evidence="1" id="KW-0539">Nucleus</keyword>
<dbReference type="GO" id="GO:0008270">
    <property type="term" value="F:zinc ion binding"/>
    <property type="evidence" value="ECO:0007669"/>
    <property type="project" value="InterPro"/>
</dbReference>
<dbReference type="InterPro" id="IPR036864">
    <property type="entry name" value="Zn2-C6_fun-type_DNA-bd_sf"/>
</dbReference>
<dbReference type="Pfam" id="PF00172">
    <property type="entry name" value="Zn_clus"/>
    <property type="match status" value="1"/>
</dbReference>
<dbReference type="InterPro" id="IPR021858">
    <property type="entry name" value="Fun_TF"/>
</dbReference>
<dbReference type="InterPro" id="IPR053157">
    <property type="entry name" value="Sterol_Uptake_Regulator"/>
</dbReference>
<dbReference type="EMBL" id="PQXH01000016">
    <property type="protein sequence ID" value="TGO17638.1"/>
    <property type="molecule type" value="Genomic_DNA"/>
</dbReference>
<protein>
    <recommendedName>
        <fullName evidence="2">Zn(2)-C6 fungal-type domain-containing protein</fullName>
    </recommendedName>
</protein>
<dbReference type="PANTHER" id="PTHR47784">
    <property type="entry name" value="STEROL UPTAKE CONTROL PROTEIN 2"/>
    <property type="match status" value="1"/>
</dbReference>
<reference evidence="3 4" key="1">
    <citation type="submission" date="2017-12" db="EMBL/GenBank/DDBJ databases">
        <title>Comparative genomics of Botrytis spp.</title>
        <authorList>
            <person name="Valero-Jimenez C.A."/>
            <person name="Tapia P."/>
            <person name="Veloso J."/>
            <person name="Silva-Moreno E."/>
            <person name="Staats M."/>
            <person name="Valdes J.H."/>
            <person name="Van Kan J.A.L."/>
        </authorList>
    </citation>
    <scope>NUCLEOTIDE SEQUENCE [LARGE SCALE GENOMIC DNA]</scope>
    <source>
        <strain evidence="3 4">Bt9001</strain>
    </source>
</reference>
<dbReference type="CDD" id="cd00067">
    <property type="entry name" value="GAL4"/>
    <property type="match status" value="1"/>
</dbReference>
<dbReference type="PROSITE" id="PS50048">
    <property type="entry name" value="ZN2_CY6_FUNGAL_2"/>
    <property type="match status" value="1"/>
</dbReference>
<evidence type="ECO:0000313" key="4">
    <source>
        <dbReference type="Proteomes" id="UP000297777"/>
    </source>
</evidence>
<dbReference type="OrthoDB" id="3546279at2759"/>
<proteinExistence type="predicted"/>
<organism evidence="3 4">
    <name type="scientific">Botrytis tulipae</name>
    <dbReference type="NCBI Taxonomy" id="87230"/>
    <lineage>
        <taxon>Eukaryota</taxon>
        <taxon>Fungi</taxon>
        <taxon>Dikarya</taxon>
        <taxon>Ascomycota</taxon>
        <taxon>Pezizomycotina</taxon>
        <taxon>Leotiomycetes</taxon>
        <taxon>Helotiales</taxon>
        <taxon>Sclerotiniaceae</taxon>
        <taxon>Botrytis</taxon>
    </lineage>
</organism>
<dbReference type="SUPFAM" id="SSF57701">
    <property type="entry name" value="Zn2/Cys6 DNA-binding domain"/>
    <property type="match status" value="1"/>
</dbReference>
<dbReference type="GO" id="GO:0001228">
    <property type="term" value="F:DNA-binding transcription activator activity, RNA polymerase II-specific"/>
    <property type="evidence" value="ECO:0007669"/>
    <property type="project" value="TreeGrafter"/>
</dbReference>
<dbReference type="PANTHER" id="PTHR47784:SF5">
    <property type="entry name" value="STEROL UPTAKE CONTROL PROTEIN 2"/>
    <property type="match status" value="1"/>
</dbReference>
<evidence type="ECO:0000256" key="1">
    <source>
        <dbReference type="ARBA" id="ARBA00023242"/>
    </source>
</evidence>
<feature type="domain" description="Zn(2)-C6 fungal-type" evidence="2">
    <location>
        <begin position="23"/>
        <end position="56"/>
    </location>
</feature>
<dbReference type="AlphaFoldDB" id="A0A4Z1F2E6"/>
<dbReference type="Pfam" id="PF11951">
    <property type="entry name" value="Fungal_trans_2"/>
    <property type="match status" value="1"/>
</dbReference>
<evidence type="ECO:0000313" key="3">
    <source>
        <dbReference type="EMBL" id="TGO17638.1"/>
    </source>
</evidence>
<sequence>MESVNTAVLRQPGVPLLKKSHSGCRDCRVRKVKCDEIKPVCSNCRRRYINISQCDWSTGSQKSKKSAVQRFPTPIIPAPRSSLETYPNTLADTTNQWRSLELRLMYHYSTIVSHLMPACQGAPARAWQHTIPQLSFDSEIVLNPMLALSALHLHTHTPHDSLISIALRRYLDRTLVNHRQALSEGEELSEQLWLSAILLCHVYWLLSRQKHENEEYEIPFQAIKMLEGVNVVFKQKRKLLDRLGYAPYKLESLPSVLSQDELSGNAKLQMSRIEEDLDYLTNAFSMSAESETIQSVYLEAKESVLFHYRAFFSGTSAQILRRMVTVMPARCQLTFRVLLEHHSPLAMALWARVLVLLKGLEYAWWVNGEGEYEVVEKDVSGMRGLMPEKFRWTMDWPLKVLEGEIVLERAPVSLE</sequence>